<dbReference type="PROSITE" id="PS50137">
    <property type="entry name" value="DS_RBD"/>
    <property type="match status" value="1"/>
</dbReference>
<evidence type="ECO:0000256" key="2">
    <source>
        <dbReference type="SAM" id="MobiDB-lite"/>
    </source>
</evidence>
<feature type="domain" description="DRBM" evidence="3">
    <location>
        <begin position="410"/>
        <end position="481"/>
    </location>
</feature>
<comment type="caution">
    <text evidence="4">The sequence shown here is derived from an EMBL/GenBank/DDBJ whole genome shotgun (WGS) entry which is preliminary data.</text>
</comment>
<evidence type="ECO:0000313" key="5">
    <source>
        <dbReference type="Proteomes" id="UP000663828"/>
    </source>
</evidence>
<dbReference type="InterPro" id="IPR014720">
    <property type="entry name" value="dsRBD_dom"/>
</dbReference>
<protein>
    <recommendedName>
        <fullName evidence="3">DRBM domain-containing protein</fullName>
    </recommendedName>
</protein>
<feature type="compositionally biased region" description="Basic and acidic residues" evidence="2">
    <location>
        <begin position="369"/>
        <end position="379"/>
    </location>
</feature>
<dbReference type="Proteomes" id="UP000663828">
    <property type="component" value="Unassembled WGS sequence"/>
</dbReference>
<dbReference type="Pfam" id="PF00035">
    <property type="entry name" value="dsrm"/>
    <property type="match status" value="1"/>
</dbReference>
<keyword evidence="5" id="KW-1185">Reference proteome</keyword>
<dbReference type="SUPFAM" id="SSF54768">
    <property type="entry name" value="dsRNA-binding domain-like"/>
    <property type="match status" value="1"/>
</dbReference>
<name>A0A816CKC9_ADIRI</name>
<gene>
    <name evidence="4" type="ORF">XAT740_LOCUS50626</name>
</gene>
<evidence type="ECO:0000259" key="3">
    <source>
        <dbReference type="PROSITE" id="PS50137"/>
    </source>
</evidence>
<evidence type="ECO:0000313" key="4">
    <source>
        <dbReference type="EMBL" id="CAF1623833.1"/>
    </source>
</evidence>
<sequence length="688" mass="79953">MELRKRSLNKDDESFPHKVPLKKLKKDLSQQQSHIEDLCGEIWFEIFIYFDGHSLTHSFSNLNSSIDSLLSDYRLPIHYNVFNSNFHLPSPLNHNQIVSLHIDYSSINKNYLFNLNLFVRLRSLSLFYINEQQLEKLTENPLTNLCQISVRSKLTKFLLKFILIYFPQVKRVKLNSMGKEYLLKSFPHKQIPNTIEYLTLQGRIKLAKLFRLWPHVPNLHSFSMLDEGIHQCDYWIDEKLISRQNFPHNLSVLHLTIGDDDLSFCNFERLIPKTTRYLTVSGSIADDDFAEYLSSNNWLRLMSNCSSILQRIKLDLTSYFDPNDSSGLQKTLLKFRKNPFFRHTTIQSKNFFLTLKGFLIMEENHIETKSNSSEHEAKQLKRPHANKSDLGGTNKRTRLENMVFYDRKRHPAALLHELHPEISFDKYVFELEETPTKRPRFRCLLTIDTDVSEPIRITGFGKSKQSAKNMAAQQALIQLYSTYRPPEEEILTEDVDIHQQKRFVTTTPLSLQNDPTVLLDCIRKHLTVKSMAIKTPMQLFHELFINNSRLNSSTSSKNRIELIPNDEQLVLVRVTAMDQEFWSVNSSKSVAQNDACQLAIESICNVTFRQAKGIEHFIQQFLIQIVIFSLNLDEFIRALRSLNKITLPTEIPMDTMNNNLIEEGLSSTTELADLQGVSSSFLQPPDEN</sequence>
<proteinExistence type="predicted"/>
<evidence type="ECO:0000256" key="1">
    <source>
        <dbReference type="PROSITE-ProRule" id="PRU00266"/>
    </source>
</evidence>
<dbReference type="Gene3D" id="3.30.160.20">
    <property type="match status" value="1"/>
</dbReference>
<dbReference type="GO" id="GO:0003723">
    <property type="term" value="F:RNA binding"/>
    <property type="evidence" value="ECO:0007669"/>
    <property type="project" value="UniProtKB-UniRule"/>
</dbReference>
<feature type="region of interest" description="Disordered" evidence="2">
    <location>
        <begin position="369"/>
        <end position="394"/>
    </location>
</feature>
<dbReference type="CDD" id="cd00048">
    <property type="entry name" value="DSRM_SF"/>
    <property type="match status" value="1"/>
</dbReference>
<organism evidence="4 5">
    <name type="scientific">Adineta ricciae</name>
    <name type="common">Rotifer</name>
    <dbReference type="NCBI Taxonomy" id="249248"/>
    <lineage>
        <taxon>Eukaryota</taxon>
        <taxon>Metazoa</taxon>
        <taxon>Spiralia</taxon>
        <taxon>Gnathifera</taxon>
        <taxon>Rotifera</taxon>
        <taxon>Eurotatoria</taxon>
        <taxon>Bdelloidea</taxon>
        <taxon>Adinetida</taxon>
        <taxon>Adinetidae</taxon>
        <taxon>Adineta</taxon>
    </lineage>
</organism>
<reference evidence="4" key="1">
    <citation type="submission" date="2021-02" db="EMBL/GenBank/DDBJ databases">
        <authorList>
            <person name="Nowell W R."/>
        </authorList>
    </citation>
    <scope>NUCLEOTIDE SEQUENCE</scope>
</reference>
<dbReference type="EMBL" id="CAJNOR010007820">
    <property type="protein sequence ID" value="CAF1623833.1"/>
    <property type="molecule type" value="Genomic_DNA"/>
</dbReference>
<dbReference type="AlphaFoldDB" id="A0A816CKC9"/>
<dbReference type="SMART" id="SM00358">
    <property type="entry name" value="DSRM"/>
    <property type="match status" value="1"/>
</dbReference>
<keyword evidence="1" id="KW-0694">RNA-binding</keyword>
<accession>A0A816CKC9</accession>